<name>A0AAW2XLB0_9LAMI</name>
<reference evidence="2" key="2">
    <citation type="journal article" date="2024" name="Plant">
        <title>Genomic evolution and insights into agronomic trait innovations of Sesamum species.</title>
        <authorList>
            <person name="Miao H."/>
            <person name="Wang L."/>
            <person name="Qu L."/>
            <person name="Liu H."/>
            <person name="Sun Y."/>
            <person name="Le M."/>
            <person name="Wang Q."/>
            <person name="Wei S."/>
            <person name="Zheng Y."/>
            <person name="Lin W."/>
            <person name="Duan Y."/>
            <person name="Cao H."/>
            <person name="Xiong S."/>
            <person name="Wang X."/>
            <person name="Wei L."/>
            <person name="Li C."/>
            <person name="Ma Q."/>
            <person name="Ju M."/>
            <person name="Zhao R."/>
            <person name="Li G."/>
            <person name="Mu C."/>
            <person name="Tian Q."/>
            <person name="Mei H."/>
            <person name="Zhang T."/>
            <person name="Gao T."/>
            <person name="Zhang H."/>
        </authorList>
    </citation>
    <scope>NUCLEOTIDE SEQUENCE</scope>
    <source>
        <strain evidence="2">KEN1</strain>
    </source>
</reference>
<sequence length="58" mass="5974">MQDLLPLRRATGRSLADVSGVPGAAAGGRSGGSGGVVVVEREREDGDVCSEKMAIFER</sequence>
<evidence type="ECO:0000256" key="1">
    <source>
        <dbReference type="SAM" id="MobiDB-lite"/>
    </source>
</evidence>
<evidence type="ECO:0000313" key="2">
    <source>
        <dbReference type="EMBL" id="KAL0454780.1"/>
    </source>
</evidence>
<accession>A0AAW2XLB0</accession>
<gene>
    <name evidence="2" type="ORF">Slati_0817200</name>
</gene>
<proteinExistence type="predicted"/>
<comment type="caution">
    <text evidence="2">The sequence shown here is derived from an EMBL/GenBank/DDBJ whole genome shotgun (WGS) entry which is preliminary data.</text>
</comment>
<reference evidence="2" key="1">
    <citation type="submission" date="2020-06" db="EMBL/GenBank/DDBJ databases">
        <authorList>
            <person name="Li T."/>
            <person name="Hu X."/>
            <person name="Zhang T."/>
            <person name="Song X."/>
            <person name="Zhang H."/>
            <person name="Dai N."/>
            <person name="Sheng W."/>
            <person name="Hou X."/>
            <person name="Wei L."/>
        </authorList>
    </citation>
    <scope>NUCLEOTIDE SEQUENCE</scope>
    <source>
        <strain evidence="2">KEN1</strain>
        <tissue evidence="2">Leaf</tissue>
    </source>
</reference>
<dbReference type="AlphaFoldDB" id="A0AAW2XLB0"/>
<protein>
    <submittedName>
        <fullName evidence="2">Uncharacterized protein</fullName>
    </submittedName>
</protein>
<feature type="region of interest" description="Disordered" evidence="1">
    <location>
        <begin position="12"/>
        <end position="36"/>
    </location>
</feature>
<organism evidence="2">
    <name type="scientific">Sesamum latifolium</name>
    <dbReference type="NCBI Taxonomy" id="2727402"/>
    <lineage>
        <taxon>Eukaryota</taxon>
        <taxon>Viridiplantae</taxon>
        <taxon>Streptophyta</taxon>
        <taxon>Embryophyta</taxon>
        <taxon>Tracheophyta</taxon>
        <taxon>Spermatophyta</taxon>
        <taxon>Magnoliopsida</taxon>
        <taxon>eudicotyledons</taxon>
        <taxon>Gunneridae</taxon>
        <taxon>Pentapetalae</taxon>
        <taxon>asterids</taxon>
        <taxon>lamiids</taxon>
        <taxon>Lamiales</taxon>
        <taxon>Pedaliaceae</taxon>
        <taxon>Sesamum</taxon>
    </lineage>
</organism>
<dbReference type="EMBL" id="JACGWN010000003">
    <property type="protein sequence ID" value="KAL0454780.1"/>
    <property type="molecule type" value="Genomic_DNA"/>
</dbReference>
<feature type="compositionally biased region" description="Gly residues" evidence="1">
    <location>
        <begin position="25"/>
        <end position="35"/>
    </location>
</feature>